<dbReference type="Proteomes" id="UP000664521">
    <property type="component" value="Unassembled WGS sequence"/>
</dbReference>
<dbReference type="InterPro" id="IPR051678">
    <property type="entry name" value="AGP_Transferase"/>
</dbReference>
<reference evidence="2" key="1">
    <citation type="submission" date="2021-03" db="EMBL/GenBank/DDBJ databases">
        <authorList>
            <person name="Tagirdzhanova G."/>
        </authorList>
    </citation>
    <scope>NUCLEOTIDE SEQUENCE</scope>
</reference>
<evidence type="ECO:0000313" key="2">
    <source>
        <dbReference type="EMBL" id="CAF9929033.1"/>
    </source>
</evidence>
<sequence length="534" mass="60946">MSTATSKRNILKWEGNFFNRARVWPREPDLAVIKSLAMEHLASELPHEFNRAEPKISDFAYGAFNKLYLVTYDGHDISYVFRATLSVIPFYKTESEVATLAYLRAKTSIPVPRVIAWNSSADNDLAFEWILMNKVAGVTLRSLWRHMPWQRKLELIDTLAGFIHQLRARTFSTIGSLYFKSALESHQGGMNHESIDALFENPPMEDGLVDLSTEFKGSDHGNTEANEHENGSSAFKIPSDDEFVVGPIFSWIFWKGSRLYLPGNRGPYQSCSEWYQALIDMQIKWVKAGRVEGDSDYDSDFEIESPDLLAWCQQYLDVLAAICPKQEDHSPSSLHHHDLNDANILVDPETFGITGIVDWETINILPNWRTTGCPEFIDTCDPPCDTEPLIPDYDEGQTLETDTRDQWDNRILRGRFEHAMKQLSATYDSNMTSKSRETKRAFETSIGDLTDWPKRSQNWLKRYRNAVDLKKKIEEKRKELDENETRTGRDVIIRIASAALRGPGSVTRDEPETDTVAHTAERATSTDIATDTMK</sequence>
<accession>A0A8H3IRN8</accession>
<dbReference type="Gene3D" id="3.90.1200.10">
    <property type="match status" value="1"/>
</dbReference>
<proteinExistence type="predicted"/>
<dbReference type="SUPFAM" id="SSF56112">
    <property type="entry name" value="Protein kinase-like (PK-like)"/>
    <property type="match status" value="1"/>
</dbReference>
<dbReference type="Pfam" id="PF01636">
    <property type="entry name" value="APH"/>
    <property type="match status" value="1"/>
</dbReference>
<dbReference type="PANTHER" id="PTHR21310">
    <property type="entry name" value="AMINOGLYCOSIDE PHOSPHOTRANSFERASE-RELATED-RELATED"/>
    <property type="match status" value="1"/>
</dbReference>
<organism evidence="2 3">
    <name type="scientific">Heterodermia speciosa</name>
    <dbReference type="NCBI Taxonomy" id="116794"/>
    <lineage>
        <taxon>Eukaryota</taxon>
        <taxon>Fungi</taxon>
        <taxon>Dikarya</taxon>
        <taxon>Ascomycota</taxon>
        <taxon>Pezizomycotina</taxon>
        <taxon>Lecanoromycetes</taxon>
        <taxon>OSLEUM clade</taxon>
        <taxon>Lecanoromycetidae</taxon>
        <taxon>Caliciales</taxon>
        <taxon>Physciaceae</taxon>
        <taxon>Heterodermia</taxon>
    </lineage>
</organism>
<dbReference type="OrthoDB" id="2906425at2759"/>
<gene>
    <name evidence="2" type="ORF">HETSPECPRED_007265</name>
</gene>
<dbReference type="EMBL" id="CAJPDS010000050">
    <property type="protein sequence ID" value="CAF9929033.1"/>
    <property type="molecule type" value="Genomic_DNA"/>
</dbReference>
<dbReference type="InterPro" id="IPR002575">
    <property type="entry name" value="Aminoglycoside_PTrfase"/>
</dbReference>
<dbReference type="InterPro" id="IPR011009">
    <property type="entry name" value="Kinase-like_dom_sf"/>
</dbReference>
<dbReference type="AlphaFoldDB" id="A0A8H3IRN8"/>
<evidence type="ECO:0000259" key="1">
    <source>
        <dbReference type="Pfam" id="PF01636"/>
    </source>
</evidence>
<evidence type="ECO:0000313" key="3">
    <source>
        <dbReference type="Proteomes" id="UP000664521"/>
    </source>
</evidence>
<comment type="caution">
    <text evidence="2">The sequence shown here is derived from an EMBL/GenBank/DDBJ whole genome shotgun (WGS) entry which is preliminary data.</text>
</comment>
<name>A0A8H3IRN8_9LECA</name>
<protein>
    <recommendedName>
        <fullName evidence="1">Aminoglycoside phosphotransferase domain-containing protein</fullName>
    </recommendedName>
</protein>
<dbReference type="PANTHER" id="PTHR21310:SF13">
    <property type="entry name" value="AMINOGLYCOSIDE PHOSPHOTRANSFERASE DOMAIN-CONTAINING PROTEIN"/>
    <property type="match status" value="1"/>
</dbReference>
<keyword evidence="3" id="KW-1185">Reference proteome</keyword>
<feature type="domain" description="Aminoglycoside phosphotransferase" evidence="1">
    <location>
        <begin position="308"/>
        <end position="361"/>
    </location>
</feature>